<reference evidence="1 2" key="1">
    <citation type="submission" date="2013-08" db="EMBL/GenBank/DDBJ databases">
        <title>The genome sequence of Knoellia sinensis.</title>
        <authorList>
            <person name="Zhu W."/>
            <person name="Wang G."/>
        </authorList>
    </citation>
    <scope>NUCLEOTIDE SEQUENCE [LARGE SCALE GENOMIC DNA]</scope>
    <source>
        <strain evidence="1 2">KCTC 19936</strain>
    </source>
</reference>
<protein>
    <recommendedName>
        <fullName evidence="3">YbaB/EbfC DNA-binding family protein</fullName>
    </recommendedName>
</protein>
<evidence type="ECO:0000313" key="1">
    <source>
        <dbReference type="EMBL" id="KGN32277.1"/>
    </source>
</evidence>
<dbReference type="RefSeq" id="WP_035915955.1">
    <property type="nucleotide sequence ID" value="NZ_AVPJ01000007.1"/>
</dbReference>
<dbReference type="STRING" id="1385520.N802_18105"/>
<dbReference type="Gene3D" id="3.30.1310.10">
    <property type="entry name" value="Nucleoid-associated protein YbaB-like domain"/>
    <property type="match status" value="1"/>
</dbReference>
<sequence>MSAPGSRDGGLEGDIPAQGDLDRAVAKARAAFAWRAEVDSLSGEGVADGVRAEVTGSGGLRALTVPTAACREGGDAVARSIMAAVGEAQRDVSRQIRQSAAATFGEDSGEVTSISSSLATKFGFVE</sequence>
<accession>A0A0A0J893</accession>
<gene>
    <name evidence="1" type="ORF">N802_18105</name>
</gene>
<dbReference type="Proteomes" id="UP000030002">
    <property type="component" value="Unassembled WGS sequence"/>
</dbReference>
<keyword evidence="2" id="KW-1185">Reference proteome</keyword>
<dbReference type="AlphaFoldDB" id="A0A0A0J893"/>
<comment type="caution">
    <text evidence="1">The sequence shown here is derived from an EMBL/GenBank/DDBJ whole genome shotgun (WGS) entry which is preliminary data.</text>
</comment>
<dbReference type="eggNOG" id="ENOG50323YT">
    <property type="taxonomic scope" value="Bacteria"/>
</dbReference>
<dbReference type="OrthoDB" id="4870332at2"/>
<evidence type="ECO:0000313" key="2">
    <source>
        <dbReference type="Proteomes" id="UP000030002"/>
    </source>
</evidence>
<evidence type="ECO:0008006" key="3">
    <source>
        <dbReference type="Google" id="ProtNLM"/>
    </source>
</evidence>
<dbReference type="EMBL" id="AVPJ01000007">
    <property type="protein sequence ID" value="KGN32277.1"/>
    <property type="molecule type" value="Genomic_DNA"/>
</dbReference>
<proteinExistence type="predicted"/>
<name>A0A0A0J893_9MICO</name>
<organism evidence="1 2">
    <name type="scientific">Knoellia sinensis KCTC 19936</name>
    <dbReference type="NCBI Taxonomy" id="1385520"/>
    <lineage>
        <taxon>Bacteria</taxon>
        <taxon>Bacillati</taxon>
        <taxon>Actinomycetota</taxon>
        <taxon>Actinomycetes</taxon>
        <taxon>Micrococcales</taxon>
        <taxon>Intrasporangiaceae</taxon>
        <taxon>Knoellia</taxon>
    </lineage>
</organism>
<dbReference type="InterPro" id="IPR036894">
    <property type="entry name" value="YbaB-like_sf"/>
</dbReference>